<feature type="non-terminal residue" evidence="2">
    <location>
        <position position="92"/>
    </location>
</feature>
<feature type="region of interest" description="Disordered" evidence="1">
    <location>
        <begin position="43"/>
        <end position="65"/>
    </location>
</feature>
<organism evidence="2">
    <name type="scientific">marine metagenome</name>
    <dbReference type="NCBI Taxonomy" id="408172"/>
    <lineage>
        <taxon>unclassified sequences</taxon>
        <taxon>metagenomes</taxon>
        <taxon>ecological metagenomes</taxon>
    </lineage>
</organism>
<evidence type="ECO:0000313" key="2">
    <source>
        <dbReference type="EMBL" id="SVD01271.1"/>
    </source>
</evidence>
<evidence type="ECO:0000256" key="1">
    <source>
        <dbReference type="SAM" id="MobiDB-lite"/>
    </source>
</evidence>
<sequence>MTGHQRRQRPVAFVTRETAQQVFRLRHLGEFLGLYPAGLEQGLPSPVPGLRSNDRKRPAIESDTAQSDVRIVSSVIHTVKTGRPGILTKRFQ</sequence>
<reference evidence="2" key="1">
    <citation type="submission" date="2018-05" db="EMBL/GenBank/DDBJ databases">
        <authorList>
            <person name="Lanie J.A."/>
            <person name="Ng W.-L."/>
            <person name="Kazmierczak K.M."/>
            <person name="Andrzejewski T.M."/>
            <person name="Davidsen T.M."/>
            <person name="Wayne K.J."/>
            <person name="Tettelin H."/>
            <person name="Glass J.I."/>
            <person name="Rusch D."/>
            <person name="Podicherti R."/>
            <person name="Tsui H.-C.T."/>
            <person name="Winkler M.E."/>
        </authorList>
    </citation>
    <scope>NUCLEOTIDE SEQUENCE</scope>
</reference>
<accession>A0A382RX91</accession>
<proteinExistence type="predicted"/>
<gene>
    <name evidence="2" type="ORF">METZ01_LOCUS354125</name>
</gene>
<dbReference type="AlphaFoldDB" id="A0A382RX91"/>
<protein>
    <submittedName>
        <fullName evidence="2">Uncharacterized protein</fullName>
    </submittedName>
</protein>
<name>A0A382RX91_9ZZZZ</name>
<dbReference type="EMBL" id="UINC01124251">
    <property type="protein sequence ID" value="SVD01271.1"/>
    <property type="molecule type" value="Genomic_DNA"/>
</dbReference>